<dbReference type="GO" id="GO:0030527">
    <property type="term" value="F:structural constituent of chromatin"/>
    <property type="evidence" value="ECO:0007669"/>
    <property type="project" value="InterPro"/>
</dbReference>
<evidence type="ECO:0000313" key="6">
    <source>
        <dbReference type="Proteomes" id="UP000288812"/>
    </source>
</evidence>
<dbReference type="CDD" id="cd13831">
    <property type="entry name" value="HU"/>
    <property type="match status" value="1"/>
</dbReference>
<keyword evidence="2" id="KW-0226">DNA condensation</keyword>
<reference evidence="5 6" key="1">
    <citation type="submission" date="2018-11" db="EMBL/GenBank/DDBJ databases">
        <title>Genome sequencing and assembly of Anaerosphaera sp. nov., GS7-6-2.</title>
        <authorList>
            <person name="Rettenmaier R."/>
            <person name="Liebl W."/>
            <person name="Zverlov V."/>
        </authorList>
    </citation>
    <scope>NUCLEOTIDE SEQUENCE [LARGE SCALE GENOMIC DNA]</scope>
    <source>
        <strain evidence="5 6">GS7-6-2</strain>
    </source>
</reference>
<organism evidence="5 6">
    <name type="scientific">Anaerosphaera multitolerans</name>
    <dbReference type="NCBI Taxonomy" id="2487351"/>
    <lineage>
        <taxon>Bacteria</taxon>
        <taxon>Bacillati</taxon>
        <taxon>Bacillota</taxon>
        <taxon>Tissierellia</taxon>
        <taxon>Tissierellales</taxon>
        <taxon>Peptoniphilaceae</taxon>
        <taxon>Anaerosphaera</taxon>
    </lineage>
</organism>
<dbReference type="Pfam" id="PF00216">
    <property type="entry name" value="Bac_DNA_binding"/>
    <property type="match status" value="1"/>
</dbReference>
<keyword evidence="6" id="KW-1185">Reference proteome</keyword>
<dbReference type="PRINTS" id="PR01727">
    <property type="entry name" value="DNABINDINGHU"/>
</dbReference>
<dbReference type="InterPro" id="IPR020816">
    <property type="entry name" value="Histone-like_DNA-bd_CS"/>
</dbReference>
<proteinExistence type="inferred from homology"/>
<comment type="caution">
    <text evidence="5">The sequence shown here is derived from an EMBL/GenBank/DDBJ whole genome shotgun (WGS) entry which is preliminary data.</text>
</comment>
<dbReference type="PANTHER" id="PTHR33175">
    <property type="entry name" value="DNA-BINDING PROTEIN HU"/>
    <property type="match status" value="1"/>
</dbReference>
<dbReference type="FunFam" id="4.10.520.10:FF:000001">
    <property type="entry name" value="DNA-binding protein HU"/>
    <property type="match status" value="1"/>
</dbReference>
<evidence type="ECO:0000256" key="3">
    <source>
        <dbReference type="ARBA" id="ARBA00023125"/>
    </source>
</evidence>
<evidence type="ECO:0000256" key="1">
    <source>
        <dbReference type="ARBA" id="ARBA00010529"/>
    </source>
</evidence>
<dbReference type="AlphaFoldDB" id="A0A437S6D8"/>
<dbReference type="PROSITE" id="PS00045">
    <property type="entry name" value="HISTONE_LIKE"/>
    <property type="match status" value="1"/>
</dbReference>
<protein>
    <submittedName>
        <fullName evidence="5">HU family DNA-binding protein</fullName>
    </submittedName>
</protein>
<dbReference type="SUPFAM" id="SSF47729">
    <property type="entry name" value="IHF-like DNA-binding proteins"/>
    <property type="match status" value="1"/>
</dbReference>
<evidence type="ECO:0000256" key="2">
    <source>
        <dbReference type="ARBA" id="ARBA00023067"/>
    </source>
</evidence>
<dbReference type="GO" id="GO:0003677">
    <property type="term" value="F:DNA binding"/>
    <property type="evidence" value="ECO:0007669"/>
    <property type="project" value="UniProtKB-KW"/>
</dbReference>
<dbReference type="SMART" id="SM00411">
    <property type="entry name" value="BHL"/>
    <property type="match status" value="1"/>
</dbReference>
<dbReference type="GO" id="GO:0010467">
    <property type="term" value="P:gene expression"/>
    <property type="evidence" value="ECO:0007669"/>
    <property type="project" value="UniProtKB-ARBA"/>
</dbReference>
<dbReference type="InterPro" id="IPR000119">
    <property type="entry name" value="Hist_DNA-bd"/>
</dbReference>
<dbReference type="GO" id="GO:0006270">
    <property type="term" value="P:DNA replication initiation"/>
    <property type="evidence" value="ECO:0007669"/>
    <property type="project" value="UniProtKB-ARBA"/>
</dbReference>
<sequence>MNKSELVASIAQKSNLTKKDAEMALNGFLASVEEALADGEKVQLVGFGTFEVRERKAREGRNPRNPQEVIKIPASKAPVFRAGKALKEAVNK</sequence>
<dbReference type="Gene3D" id="4.10.520.10">
    <property type="entry name" value="IHF-like DNA-binding proteins"/>
    <property type="match status" value="1"/>
</dbReference>
<keyword evidence="3 5" id="KW-0238">DNA-binding</keyword>
<dbReference type="GO" id="GO:0042802">
    <property type="term" value="F:identical protein binding"/>
    <property type="evidence" value="ECO:0007669"/>
    <property type="project" value="UniProtKB-ARBA"/>
</dbReference>
<dbReference type="InterPro" id="IPR010992">
    <property type="entry name" value="IHF-like_DNA-bd_dom_sf"/>
</dbReference>
<name>A0A437S6D8_9FIRM</name>
<dbReference type="GO" id="GO:0005829">
    <property type="term" value="C:cytosol"/>
    <property type="evidence" value="ECO:0007669"/>
    <property type="project" value="UniProtKB-ARBA"/>
</dbReference>
<dbReference type="GO" id="GO:1990178">
    <property type="term" value="C:HU-DNA complex"/>
    <property type="evidence" value="ECO:0007669"/>
    <property type="project" value="UniProtKB-ARBA"/>
</dbReference>
<dbReference type="PANTHER" id="PTHR33175:SF3">
    <property type="entry name" value="DNA-BINDING PROTEIN HU-BETA"/>
    <property type="match status" value="1"/>
</dbReference>
<dbReference type="EMBL" id="RLIH01000008">
    <property type="protein sequence ID" value="RVU54569.1"/>
    <property type="molecule type" value="Genomic_DNA"/>
</dbReference>
<gene>
    <name evidence="5" type="ORF">EF514_06490</name>
</gene>
<evidence type="ECO:0000256" key="4">
    <source>
        <dbReference type="RuleBase" id="RU003939"/>
    </source>
</evidence>
<dbReference type="OrthoDB" id="9799835at2"/>
<dbReference type="GO" id="GO:0030261">
    <property type="term" value="P:chromosome condensation"/>
    <property type="evidence" value="ECO:0007669"/>
    <property type="project" value="UniProtKB-KW"/>
</dbReference>
<comment type="similarity">
    <text evidence="1 4">Belongs to the bacterial histone-like protein family.</text>
</comment>
<dbReference type="RefSeq" id="WP_127724616.1">
    <property type="nucleotide sequence ID" value="NZ_RLIH01000008.1"/>
</dbReference>
<dbReference type="GO" id="GO:1990103">
    <property type="term" value="C:DnaA-HU complex"/>
    <property type="evidence" value="ECO:0007669"/>
    <property type="project" value="UniProtKB-ARBA"/>
</dbReference>
<accession>A0A437S6D8</accession>
<evidence type="ECO:0000313" key="5">
    <source>
        <dbReference type="EMBL" id="RVU54569.1"/>
    </source>
</evidence>
<dbReference type="Proteomes" id="UP000288812">
    <property type="component" value="Unassembled WGS sequence"/>
</dbReference>